<keyword evidence="4" id="KW-1185">Reference proteome</keyword>
<feature type="region of interest" description="Disordered" evidence="1">
    <location>
        <begin position="57"/>
        <end position="100"/>
    </location>
</feature>
<feature type="region of interest" description="Disordered" evidence="1">
    <location>
        <begin position="156"/>
        <end position="177"/>
    </location>
</feature>
<name>A0A518G786_9BACT</name>
<feature type="chain" id="PRO_5021807194" evidence="2">
    <location>
        <begin position="27"/>
        <end position="351"/>
    </location>
</feature>
<dbReference type="Proteomes" id="UP000318017">
    <property type="component" value="Chromosome"/>
</dbReference>
<dbReference type="EMBL" id="CP036298">
    <property type="protein sequence ID" value="QDV24452.1"/>
    <property type="molecule type" value="Genomic_DNA"/>
</dbReference>
<protein>
    <submittedName>
        <fullName evidence="3">Uncharacterized protein</fullName>
    </submittedName>
</protein>
<dbReference type="RefSeq" id="WP_145078120.1">
    <property type="nucleotide sequence ID" value="NZ_CP036298.1"/>
</dbReference>
<evidence type="ECO:0000256" key="2">
    <source>
        <dbReference type="SAM" id="SignalP"/>
    </source>
</evidence>
<sequence length="351" mass="38681" precursor="true">MKLSTSRLLSSVLLALRLLLPNLGQADAHDLPSQHWLDDRFSTACFAPTDLPLTSSPHYQSHTMRAGPSSHLHPKSSDLSVLRPDQGLPPGSNLKPTDPIRHSLQPFHPRFLEEYLSYDLKLSDWQLALPSLQVVSARVLNATLPAATFPLRTPAKSFHHASPSASPTPLSTASPENPIHARHLRESIESWVAIKGETKEALRSMNFAYEMGVTLGTNLRRAQTLLSSNLNRLLPAPVSSPDGEIDSIFTGPLFVLYTSEAGVETLVPAKHAARWKQDNVELEPTSQLTSTETQSSQNVRSELFPQFRGFILNRISQTLESTGQTLIVYSKTIGSTQQERVAEQSSSSELR</sequence>
<evidence type="ECO:0000313" key="3">
    <source>
        <dbReference type="EMBL" id="QDV24452.1"/>
    </source>
</evidence>
<gene>
    <name evidence="3" type="ORF">Q31a_27700</name>
</gene>
<feature type="compositionally biased region" description="Low complexity" evidence="1">
    <location>
        <begin position="156"/>
        <end position="175"/>
    </location>
</feature>
<dbReference type="AlphaFoldDB" id="A0A518G786"/>
<keyword evidence="2" id="KW-0732">Signal</keyword>
<feature type="signal peptide" evidence="2">
    <location>
        <begin position="1"/>
        <end position="26"/>
    </location>
</feature>
<evidence type="ECO:0000256" key="1">
    <source>
        <dbReference type="SAM" id="MobiDB-lite"/>
    </source>
</evidence>
<accession>A0A518G786</accession>
<dbReference type="KEGG" id="ahel:Q31a_27700"/>
<evidence type="ECO:0000313" key="4">
    <source>
        <dbReference type="Proteomes" id="UP000318017"/>
    </source>
</evidence>
<proteinExistence type="predicted"/>
<organism evidence="3 4">
    <name type="scientific">Aureliella helgolandensis</name>
    <dbReference type="NCBI Taxonomy" id="2527968"/>
    <lineage>
        <taxon>Bacteria</taxon>
        <taxon>Pseudomonadati</taxon>
        <taxon>Planctomycetota</taxon>
        <taxon>Planctomycetia</taxon>
        <taxon>Pirellulales</taxon>
        <taxon>Pirellulaceae</taxon>
        <taxon>Aureliella</taxon>
    </lineage>
</organism>
<reference evidence="3 4" key="1">
    <citation type="submission" date="2019-02" db="EMBL/GenBank/DDBJ databases">
        <title>Deep-cultivation of Planctomycetes and their phenomic and genomic characterization uncovers novel biology.</title>
        <authorList>
            <person name="Wiegand S."/>
            <person name="Jogler M."/>
            <person name="Boedeker C."/>
            <person name="Pinto D."/>
            <person name="Vollmers J."/>
            <person name="Rivas-Marin E."/>
            <person name="Kohn T."/>
            <person name="Peeters S.H."/>
            <person name="Heuer A."/>
            <person name="Rast P."/>
            <person name="Oberbeckmann S."/>
            <person name="Bunk B."/>
            <person name="Jeske O."/>
            <person name="Meyerdierks A."/>
            <person name="Storesund J.E."/>
            <person name="Kallscheuer N."/>
            <person name="Luecker S."/>
            <person name="Lage O.M."/>
            <person name="Pohl T."/>
            <person name="Merkel B.J."/>
            <person name="Hornburger P."/>
            <person name="Mueller R.-W."/>
            <person name="Bruemmer F."/>
            <person name="Labrenz M."/>
            <person name="Spormann A.M."/>
            <person name="Op den Camp H."/>
            <person name="Overmann J."/>
            <person name="Amann R."/>
            <person name="Jetten M.S.M."/>
            <person name="Mascher T."/>
            <person name="Medema M.H."/>
            <person name="Devos D.P."/>
            <person name="Kaster A.-K."/>
            <person name="Ovreas L."/>
            <person name="Rohde M."/>
            <person name="Galperin M.Y."/>
            <person name="Jogler C."/>
        </authorList>
    </citation>
    <scope>NUCLEOTIDE SEQUENCE [LARGE SCALE GENOMIC DNA]</scope>
    <source>
        <strain evidence="3 4">Q31a</strain>
    </source>
</reference>